<dbReference type="PANTHER" id="PTHR42827:SF1">
    <property type="entry name" value="IRON-SULFUR CLUSTER-BINDING PROTEIN"/>
    <property type="match status" value="1"/>
</dbReference>
<dbReference type="Proteomes" id="UP001042704">
    <property type="component" value="Chromosome"/>
</dbReference>
<reference evidence="1" key="1">
    <citation type="journal article" date="2001" name="Int. J. Syst. Evol. Microbiol.">
        <title>Methanofollis aquaemaris sp. nov., a methanogen isolated from an aquaculture fish pond.</title>
        <authorList>
            <person name="Lai M.C."/>
            <person name="Chen S.C."/>
        </authorList>
    </citation>
    <scope>NUCLEOTIDE SEQUENCE</scope>
    <source>
        <strain evidence="1">N2F9704</strain>
    </source>
</reference>
<keyword evidence="2" id="KW-1185">Reference proteome</keyword>
<protein>
    <recommendedName>
        <fullName evidence="3">Epoxyqueuosine reductase</fullName>
    </recommendedName>
</protein>
<gene>
    <name evidence="1" type="ORF">RJ40_00815</name>
</gene>
<dbReference type="EMBL" id="CP036172">
    <property type="protein sequence ID" value="QSZ66143.1"/>
    <property type="molecule type" value="Genomic_DNA"/>
</dbReference>
<dbReference type="SUPFAM" id="SSF54862">
    <property type="entry name" value="4Fe-4S ferredoxins"/>
    <property type="match status" value="1"/>
</dbReference>
<accession>A0A8A3S2D8</accession>
<dbReference type="AlphaFoldDB" id="A0A8A3S2D8"/>
<proteinExistence type="predicted"/>
<evidence type="ECO:0008006" key="3">
    <source>
        <dbReference type="Google" id="ProtNLM"/>
    </source>
</evidence>
<evidence type="ECO:0000313" key="2">
    <source>
        <dbReference type="Proteomes" id="UP001042704"/>
    </source>
</evidence>
<dbReference type="PANTHER" id="PTHR42827">
    <property type="entry name" value="IRON-SULFUR CLUSTER-BINDING PROTEIN-RELATED"/>
    <property type="match status" value="1"/>
</dbReference>
<organism evidence="1 2">
    <name type="scientific">Methanofollis aquaemaris</name>
    <dbReference type="NCBI Taxonomy" id="126734"/>
    <lineage>
        <taxon>Archaea</taxon>
        <taxon>Methanobacteriati</taxon>
        <taxon>Methanobacteriota</taxon>
        <taxon>Stenosarchaea group</taxon>
        <taxon>Methanomicrobia</taxon>
        <taxon>Methanomicrobiales</taxon>
        <taxon>Methanomicrobiaceae</taxon>
        <taxon>Methanofollis</taxon>
    </lineage>
</organism>
<name>A0A8A3S2D8_9EURY</name>
<dbReference type="KEGG" id="maqe:RJ40_00815"/>
<sequence length="220" mass="24053">MGVAAEAVKMARELGATVAGFVPAKSLKNSPSARSAGPPGFRAGTGSIMVLGLYHDPEHPEMDWWEEGASTPGDRMLQQIAEALRKWLKEVHRIDARVLPYQVHDGGIYLKDAAVMAGLGFIGRNNLVIVPGSGASIRFRALWVDLEVPKPRAGRRPAFCEECPAPCQTKCPMHAFVDGRYHRAECLKRIDVNKKTATGERRPLDHCRVCELVCPSGRDG</sequence>
<reference evidence="1" key="2">
    <citation type="submission" date="2019-02" db="EMBL/GenBank/DDBJ databases">
        <authorList>
            <person name="Chen S.-C."/>
            <person name="Chien H.-H."/>
            <person name="Lai M.-C."/>
        </authorList>
    </citation>
    <scope>NUCLEOTIDE SEQUENCE</scope>
    <source>
        <strain evidence="1">N2F9704</strain>
    </source>
</reference>
<evidence type="ECO:0000313" key="1">
    <source>
        <dbReference type="EMBL" id="QSZ66143.1"/>
    </source>
</evidence>